<evidence type="ECO:0000313" key="4">
    <source>
        <dbReference type="Proteomes" id="UP000464214"/>
    </source>
</evidence>
<dbReference type="GO" id="GO:0009279">
    <property type="term" value="C:cell outer membrane"/>
    <property type="evidence" value="ECO:0007669"/>
    <property type="project" value="TreeGrafter"/>
</dbReference>
<dbReference type="Pfam" id="PF19838">
    <property type="entry name" value="LptD_2"/>
    <property type="match status" value="1"/>
</dbReference>
<keyword evidence="4" id="KW-1185">Reference proteome</keyword>
<protein>
    <recommendedName>
        <fullName evidence="2">LPS-assembly protein LptD central domain-containing protein</fullName>
    </recommendedName>
</protein>
<evidence type="ECO:0000259" key="2">
    <source>
        <dbReference type="Pfam" id="PF19838"/>
    </source>
</evidence>
<sequence>MNQKRSLQFLAVALLVLAAVFTSLEGMAQVRPARPDSLSVSVKDTAKARTGAIETTINYKAKDSIRYDAISQIMHLYGQAHIDYGEIALDAAYIQISWKTNTLTAEGLLDSAGVLQEKPLFKNGAETYQAQRIVYNYKTKKGKVSGAVTTQGEGFIHAETIKKNELNEIYGRHARYTTCNLEHPHFYIKASKMKVIPNDRVVAGPFHLVFADVPTPIGFPFGFFPSPQKRGSGIIIPSFGESVQQGFYLREGGFYWAVNDYMDMRFTGDIYSLGGYGVQVQSQYISRYKFNGNFSLRHSYTKGAENLNVARLDEEYRLSGDSRDIWINWSHQPITRPGKGQFSASVNAGSQFFNQRNPTSAQQALSPAFNSNVSYRKSSPNSPINYGINLSQSQSQGVNTYTYKTKEGKDTTITEAAQVMSFVLPDISLGVASQSPIEWFGGTLTGRWIEGIRIGYNLTARQNVTNTISKGGNAGYPFFDSERRDTTLAINGTNLSEIFRNARLTVNHDIPITLGTINLFKYFKLTPSVSYNESWFTKKFTYSSIPNSNLLKIDTVSGFHRAYQYSGGLSFTTNVYGIANFKGKKVQAIRHTLTPNLGYSFRPDFGRPEFGFYQRVQSDDRGNTQLLSRFQGLEGNVPAPGLTSALTFGIDNNVEMKVKTEGDSAGGFKKVSLIDRFAIRSAYNFAADSFKLSNINIDLSTRLFNSFPLTAGAILDPYQYDQNNRRIDRLLVEEGGFNFARITSLYFNTSFELNPSARKQQQDSKVPPPTNLPSLQRDLTAADYVDFNIPWTLAIDLTSNFGRSLEDNRLENVATSAGINGSVTLTEKWNFTYTTNYDFKNKMLSYTNISIMRDLHCWQMSINWVPFGPYQMYNISINAKSSILQDLRIRRTGSANPYRYQ</sequence>
<dbReference type="Proteomes" id="UP000464214">
    <property type="component" value="Chromosome"/>
</dbReference>
<dbReference type="EMBL" id="CP047897">
    <property type="protein sequence ID" value="QHL88852.1"/>
    <property type="molecule type" value="Genomic_DNA"/>
</dbReference>
<feature type="domain" description="LPS-assembly protein LptD central" evidence="2">
    <location>
        <begin position="201"/>
        <end position="718"/>
    </location>
</feature>
<dbReference type="KEGG" id="nib:GU926_16020"/>
<gene>
    <name evidence="3" type="ORF">GU926_16020</name>
</gene>
<proteinExistence type="predicted"/>
<keyword evidence="1" id="KW-0732">Signal</keyword>
<feature type="signal peptide" evidence="1">
    <location>
        <begin position="1"/>
        <end position="28"/>
    </location>
</feature>
<dbReference type="GO" id="GO:1990351">
    <property type="term" value="C:transporter complex"/>
    <property type="evidence" value="ECO:0007669"/>
    <property type="project" value="TreeGrafter"/>
</dbReference>
<dbReference type="AlphaFoldDB" id="A0A6P1P389"/>
<organism evidence="3 4">
    <name type="scientific">Nibribacter ruber</name>
    <dbReference type="NCBI Taxonomy" id="2698458"/>
    <lineage>
        <taxon>Bacteria</taxon>
        <taxon>Pseudomonadati</taxon>
        <taxon>Bacteroidota</taxon>
        <taxon>Cytophagia</taxon>
        <taxon>Cytophagales</taxon>
        <taxon>Hymenobacteraceae</taxon>
        <taxon>Nibribacter</taxon>
    </lineage>
</organism>
<evidence type="ECO:0000256" key="1">
    <source>
        <dbReference type="SAM" id="SignalP"/>
    </source>
</evidence>
<dbReference type="RefSeq" id="WP_160693637.1">
    <property type="nucleotide sequence ID" value="NZ_CP047897.1"/>
</dbReference>
<dbReference type="InterPro" id="IPR045659">
    <property type="entry name" value="LptD_2"/>
</dbReference>
<reference evidence="3 4" key="1">
    <citation type="submission" date="2020-01" db="EMBL/GenBank/DDBJ databases">
        <authorList>
            <person name="Kim M."/>
        </authorList>
    </citation>
    <scope>NUCLEOTIDE SEQUENCE [LARGE SCALE GENOMIC DNA]</scope>
    <source>
        <strain evidence="3 4">BT10</strain>
    </source>
</reference>
<evidence type="ECO:0000313" key="3">
    <source>
        <dbReference type="EMBL" id="QHL88852.1"/>
    </source>
</evidence>
<dbReference type="InterPro" id="IPR050218">
    <property type="entry name" value="LptD"/>
</dbReference>
<dbReference type="PANTHER" id="PTHR30189">
    <property type="entry name" value="LPS-ASSEMBLY PROTEIN"/>
    <property type="match status" value="1"/>
</dbReference>
<dbReference type="PANTHER" id="PTHR30189:SF1">
    <property type="entry name" value="LPS-ASSEMBLY PROTEIN LPTD"/>
    <property type="match status" value="1"/>
</dbReference>
<name>A0A6P1P389_9BACT</name>
<accession>A0A6P1P389</accession>
<feature type="chain" id="PRO_5026955123" description="LPS-assembly protein LptD central domain-containing protein" evidence="1">
    <location>
        <begin position="29"/>
        <end position="901"/>
    </location>
</feature>